<gene>
    <name evidence="1" type="ORF">PGIGA_G00046950</name>
</gene>
<keyword evidence="2" id="KW-1185">Reference proteome</keyword>
<dbReference type="Proteomes" id="UP000829447">
    <property type="component" value="Linkage Group LG13"/>
</dbReference>
<dbReference type="EMBL" id="CM040466">
    <property type="protein sequence ID" value="MCI4385148.1"/>
    <property type="molecule type" value="Genomic_DNA"/>
</dbReference>
<accession>A0ACC5X1C6</accession>
<comment type="caution">
    <text evidence="1">The sequence shown here is derived from an EMBL/GenBank/DDBJ whole genome shotgun (WGS) entry which is preliminary data.</text>
</comment>
<name>A0ACC5X1C6_PANGG</name>
<reference evidence="1 2" key="1">
    <citation type="journal article" date="2022" name="bioRxiv">
        <title>An ancient truncated duplication of the anti-Mullerian hormone receptor type 2 gene is a potential conserved master sex determinant in the Pangasiidae catfish family.</title>
        <authorList>
            <person name="Wen M."/>
            <person name="Pan Q."/>
            <person name="Jouanno E."/>
            <person name="Montfort J."/>
            <person name="Zahm M."/>
            <person name="Cabau C."/>
            <person name="Klopp C."/>
            <person name="Iampietro C."/>
            <person name="Roques C."/>
            <person name="Bouchez O."/>
            <person name="Castinel A."/>
            <person name="Donnadieu C."/>
            <person name="Parrinello H."/>
            <person name="Poncet C."/>
            <person name="Belmonte E."/>
            <person name="Gautier V."/>
            <person name="Avarre J.-C."/>
            <person name="Dugue R."/>
            <person name="Gustiano R."/>
            <person name="Ha T.T.T."/>
            <person name="Campet M."/>
            <person name="Sriphairoj K."/>
            <person name="Ribolli J."/>
            <person name="de Almeida F.L."/>
            <person name="Desvignes T."/>
            <person name="Postlethwait J.H."/>
            <person name="Bucao C.F."/>
            <person name="Robinson-Rechavi M."/>
            <person name="Bobe J."/>
            <person name="Herpin A."/>
            <person name="Guiguen Y."/>
        </authorList>
    </citation>
    <scope>NUCLEOTIDE SEQUENCE [LARGE SCALE GENOMIC DNA]</scope>
    <source>
        <strain evidence="1">YG-Dec2019</strain>
    </source>
</reference>
<proteinExistence type="predicted"/>
<evidence type="ECO:0000313" key="1">
    <source>
        <dbReference type="EMBL" id="MCI4385148.1"/>
    </source>
</evidence>
<sequence>MEDFKWDPKGHSGSGSYPRNTGHEAGIPPEWDTSPSQGTIQGFIHTQGQFRVTSPPTGMFLGDGRKPENSEETQMDAGSCAGVIWIAELLNSKVGKCLSDHPFVTLVLLVFGVTASVPVGLFLAFAAVTFITVTAYCIFAEIVLLTIGGVILLCVLCCLAVVAFWISCVLSVLYIIGSHVLNYSVIPSSIPERTISAGDMEKEKDLND</sequence>
<protein>
    <submittedName>
        <fullName evidence="1">Uncharacterized protein</fullName>
    </submittedName>
</protein>
<evidence type="ECO:0000313" key="2">
    <source>
        <dbReference type="Proteomes" id="UP000829447"/>
    </source>
</evidence>
<organism evidence="1 2">
    <name type="scientific">Pangasianodon gigas</name>
    <name type="common">Mekong giant catfish</name>
    <name type="synonym">Pangasius gigas</name>
    <dbReference type="NCBI Taxonomy" id="30993"/>
    <lineage>
        <taxon>Eukaryota</taxon>
        <taxon>Metazoa</taxon>
        <taxon>Chordata</taxon>
        <taxon>Craniata</taxon>
        <taxon>Vertebrata</taxon>
        <taxon>Euteleostomi</taxon>
        <taxon>Actinopterygii</taxon>
        <taxon>Neopterygii</taxon>
        <taxon>Teleostei</taxon>
        <taxon>Ostariophysi</taxon>
        <taxon>Siluriformes</taxon>
        <taxon>Pangasiidae</taxon>
        <taxon>Pangasianodon</taxon>
    </lineage>
</organism>